<dbReference type="EMBL" id="PUIB01000019">
    <property type="protein sequence ID" value="PQO31664.1"/>
    <property type="molecule type" value="Genomic_DNA"/>
</dbReference>
<comment type="caution">
    <text evidence="7">The sequence shown here is derived from an EMBL/GenBank/DDBJ whole genome shotgun (WGS) entry which is preliminary data.</text>
</comment>
<feature type="compositionally biased region" description="Polar residues" evidence="5">
    <location>
        <begin position="440"/>
        <end position="461"/>
    </location>
</feature>
<dbReference type="InterPro" id="IPR024607">
    <property type="entry name" value="Sulfatase_CS"/>
</dbReference>
<proteinExistence type="inferred from homology"/>
<dbReference type="GO" id="GO:0004065">
    <property type="term" value="F:arylsulfatase activity"/>
    <property type="evidence" value="ECO:0007669"/>
    <property type="project" value="TreeGrafter"/>
</dbReference>
<gene>
    <name evidence="7" type="ORF">C5Y98_19820</name>
</gene>
<accession>A0A2S8FIA5</accession>
<dbReference type="InterPro" id="IPR050738">
    <property type="entry name" value="Sulfatase"/>
</dbReference>
<evidence type="ECO:0000256" key="5">
    <source>
        <dbReference type="SAM" id="MobiDB-lite"/>
    </source>
</evidence>
<feature type="region of interest" description="Disordered" evidence="5">
    <location>
        <begin position="429"/>
        <end position="461"/>
    </location>
</feature>
<dbReference type="AlphaFoldDB" id="A0A2S8FIA5"/>
<organism evidence="7 8">
    <name type="scientific">Blastopirellula marina</name>
    <dbReference type="NCBI Taxonomy" id="124"/>
    <lineage>
        <taxon>Bacteria</taxon>
        <taxon>Pseudomonadati</taxon>
        <taxon>Planctomycetota</taxon>
        <taxon>Planctomycetia</taxon>
        <taxon>Pirellulales</taxon>
        <taxon>Pirellulaceae</taxon>
        <taxon>Blastopirellula</taxon>
    </lineage>
</organism>
<dbReference type="PANTHER" id="PTHR42693">
    <property type="entry name" value="ARYLSULFATASE FAMILY MEMBER"/>
    <property type="match status" value="1"/>
</dbReference>
<evidence type="ECO:0000256" key="3">
    <source>
        <dbReference type="ARBA" id="ARBA00022801"/>
    </source>
</evidence>
<dbReference type="PROSITE" id="PS00523">
    <property type="entry name" value="SULFATASE_1"/>
    <property type="match status" value="1"/>
</dbReference>
<keyword evidence="2" id="KW-0479">Metal-binding</keyword>
<protein>
    <submittedName>
        <fullName evidence="7">Arylsulfatase</fullName>
    </submittedName>
</protein>
<feature type="domain" description="Sulfatase N-terminal" evidence="6">
    <location>
        <begin position="54"/>
        <end position="371"/>
    </location>
</feature>
<evidence type="ECO:0000256" key="2">
    <source>
        <dbReference type="ARBA" id="ARBA00022723"/>
    </source>
</evidence>
<evidence type="ECO:0000259" key="6">
    <source>
        <dbReference type="Pfam" id="PF00884"/>
    </source>
</evidence>
<evidence type="ECO:0000313" key="8">
    <source>
        <dbReference type="Proteomes" id="UP000239388"/>
    </source>
</evidence>
<evidence type="ECO:0000313" key="7">
    <source>
        <dbReference type="EMBL" id="PQO31664.1"/>
    </source>
</evidence>
<sequence length="461" mass="52048">MLKRANRFKRYVELLRLPHPSLWKFVVMLRITSVLPVLVLACLNSLALSAERPPNVVVIVADDLGLECVESYGGLSYKTPNIDALAAEGIRFTHCFSNPLCSPSRAQLLTGRYPFRNGITRVIYEPENHREFLDPTQETSFATLLKKAGYATAIAGKWQVSFLHERDTLNAHGFDEYQMWQIFHEGQKTSRYADPTMRQNGKVLQKELQGKYGPEVNVAFLIDFMRRHKDEPFLVYYTALLPHYPWEPTPDSEDPLQAAEGDGNAKYMPHMVAYLDKQVGQLVAALEELKLRDNTLVLFVADNGTDRRIKSRWTNGMVTRNVPGGKGTMTDAGTRVPLIANWPGVIAAGKTNDDLVDLSDLLPTLVELTGASLPAKPIDGRSFLPQLRGEPGNPRSWIHVQDKQQRYLRNRDYILTWQGQLRPVVETGQPKAATIKPPYDSQQEQARTQLKKAQQGLRETN</sequence>
<evidence type="ECO:0000256" key="1">
    <source>
        <dbReference type="ARBA" id="ARBA00008779"/>
    </source>
</evidence>
<dbReference type="InterPro" id="IPR000917">
    <property type="entry name" value="Sulfatase_N"/>
</dbReference>
<dbReference type="Proteomes" id="UP000239388">
    <property type="component" value="Unassembled WGS sequence"/>
</dbReference>
<keyword evidence="3" id="KW-0378">Hydrolase</keyword>
<dbReference type="SUPFAM" id="SSF53649">
    <property type="entry name" value="Alkaline phosphatase-like"/>
    <property type="match status" value="1"/>
</dbReference>
<evidence type="ECO:0000256" key="4">
    <source>
        <dbReference type="ARBA" id="ARBA00022837"/>
    </source>
</evidence>
<name>A0A2S8FIA5_9BACT</name>
<dbReference type="GO" id="GO:0046872">
    <property type="term" value="F:metal ion binding"/>
    <property type="evidence" value="ECO:0007669"/>
    <property type="project" value="UniProtKB-KW"/>
</dbReference>
<dbReference type="PANTHER" id="PTHR42693:SF53">
    <property type="entry name" value="ENDO-4-O-SULFATASE"/>
    <property type="match status" value="1"/>
</dbReference>
<dbReference type="Gene3D" id="3.40.720.10">
    <property type="entry name" value="Alkaline Phosphatase, subunit A"/>
    <property type="match status" value="1"/>
</dbReference>
<dbReference type="CDD" id="cd16151">
    <property type="entry name" value="sulfatase_like"/>
    <property type="match status" value="1"/>
</dbReference>
<dbReference type="Pfam" id="PF00884">
    <property type="entry name" value="Sulfatase"/>
    <property type="match status" value="1"/>
</dbReference>
<comment type="similarity">
    <text evidence="1">Belongs to the sulfatase family.</text>
</comment>
<keyword evidence="4" id="KW-0106">Calcium</keyword>
<dbReference type="InterPro" id="IPR017850">
    <property type="entry name" value="Alkaline_phosphatase_core_sf"/>
</dbReference>
<reference evidence="7 8" key="1">
    <citation type="submission" date="2018-02" db="EMBL/GenBank/DDBJ databases">
        <title>Comparative genomes isolates from brazilian mangrove.</title>
        <authorList>
            <person name="Araujo J.E."/>
            <person name="Taketani R.G."/>
            <person name="Silva M.C.P."/>
            <person name="Loureco M.V."/>
            <person name="Andreote F.D."/>
        </authorList>
    </citation>
    <scope>NUCLEOTIDE SEQUENCE [LARGE SCALE GENOMIC DNA]</scope>
    <source>
        <strain evidence="7 8">NAP PRIS-MGV</strain>
    </source>
</reference>